<dbReference type="Pfam" id="PF00557">
    <property type="entry name" value="Peptidase_M24"/>
    <property type="match status" value="1"/>
</dbReference>
<dbReference type="Proteomes" id="UP001321047">
    <property type="component" value="Unassembled WGS sequence"/>
</dbReference>
<keyword evidence="3" id="KW-1185">Reference proteome</keyword>
<reference evidence="2 3" key="1">
    <citation type="submission" date="2022-09" db="EMBL/GenBank/DDBJ databases">
        <title>Enrichment on poylsaccharides allowed isolation of novel metabolic and taxonomic groups of Haloarchaea.</title>
        <authorList>
            <person name="Sorokin D.Y."/>
            <person name="Elcheninov A.G."/>
            <person name="Khizhniak T.V."/>
            <person name="Kolganova T.V."/>
            <person name="Kublanov I.V."/>
        </authorList>
    </citation>
    <scope>NUCLEOTIDE SEQUENCE [LARGE SCALE GENOMIC DNA]</scope>
    <source>
        <strain evidence="2 3">AArc-curdl1</strain>
    </source>
</reference>
<proteinExistence type="predicted"/>
<dbReference type="InterPro" id="IPR036005">
    <property type="entry name" value="Creatinase/aminopeptidase-like"/>
</dbReference>
<gene>
    <name evidence="2" type="ORF">OB919_07570</name>
</gene>
<dbReference type="RefSeq" id="WP_342808027.1">
    <property type="nucleotide sequence ID" value="NZ_JAOPJZ010000004.1"/>
</dbReference>
<dbReference type="Gene3D" id="3.90.230.10">
    <property type="entry name" value="Creatinase/methionine aminopeptidase superfamily"/>
    <property type="match status" value="1"/>
</dbReference>
<organism evidence="2 3">
    <name type="scientific">Natronosalvus hydrolyticus</name>
    <dbReference type="NCBI Taxonomy" id="2979988"/>
    <lineage>
        <taxon>Archaea</taxon>
        <taxon>Methanobacteriati</taxon>
        <taxon>Methanobacteriota</taxon>
        <taxon>Stenosarchaea group</taxon>
        <taxon>Halobacteria</taxon>
        <taxon>Halobacteriales</taxon>
        <taxon>Natrialbaceae</taxon>
        <taxon>Natronosalvus</taxon>
    </lineage>
</organism>
<dbReference type="PANTHER" id="PTHR46112">
    <property type="entry name" value="AMINOPEPTIDASE"/>
    <property type="match status" value="1"/>
</dbReference>
<keyword evidence="2" id="KW-0031">Aminopeptidase</keyword>
<keyword evidence="2" id="KW-0645">Protease</keyword>
<accession>A0AAP3E5W6</accession>
<dbReference type="InterPro" id="IPR000994">
    <property type="entry name" value="Pept_M24"/>
</dbReference>
<dbReference type="InterPro" id="IPR050659">
    <property type="entry name" value="Peptidase_M24B"/>
</dbReference>
<dbReference type="SUPFAM" id="SSF55920">
    <property type="entry name" value="Creatinase/aminopeptidase"/>
    <property type="match status" value="1"/>
</dbReference>
<evidence type="ECO:0000259" key="1">
    <source>
        <dbReference type="Pfam" id="PF00557"/>
    </source>
</evidence>
<dbReference type="EMBL" id="JAOPJZ010000004">
    <property type="protein sequence ID" value="MCU4751841.1"/>
    <property type="molecule type" value="Genomic_DNA"/>
</dbReference>
<dbReference type="CDD" id="cd01066">
    <property type="entry name" value="APP_MetAP"/>
    <property type="match status" value="1"/>
</dbReference>
<feature type="domain" description="Peptidase M24" evidence="1">
    <location>
        <begin position="164"/>
        <end position="379"/>
    </location>
</feature>
<name>A0AAP3E5W6_9EURY</name>
<dbReference type="PANTHER" id="PTHR46112:SF8">
    <property type="entry name" value="CYTOPLASMIC PEPTIDASE PEPQ-RELATED"/>
    <property type="match status" value="1"/>
</dbReference>
<keyword evidence="2" id="KW-0378">Hydrolase</keyword>
<protein>
    <submittedName>
        <fullName evidence="2">Aminopeptidase P family protein</fullName>
    </submittedName>
</protein>
<evidence type="ECO:0000313" key="2">
    <source>
        <dbReference type="EMBL" id="MCU4751841.1"/>
    </source>
</evidence>
<comment type="caution">
    <text evidence="2">The sequence shown here is derived from an EMBL/GenBank/DDBJ whole genome shotgun (WGS) entry which is preliminary data.</text>
</comment>
<dbReference type="AlphaFoldDB" id="A0AAP3E5W6"/>
<evidence type="ECO:0000313" key="3">
    <source>
        <dbReference type="Proteomes" id="UP001321047"/>
    </source>
</evidence>
<sequence length="396" mass="43818">MDAGTVELVETKLDQAESRLEALDIDCWLTFARETSEIPEPALALILGADVVWESAFLVTASGDHHAIVGRYDADPVEAVGRYEVHTYDESIRDPLRDTLEALDPERIAVNYAENEQVADGLTHGMYRRLCSLLEGTDYPGRFESSAPVMGYLRHSLTDLERTRMKRAAELTEELLAEAVEAWEPDWTEARFADFLHDRMREDGLESAWSWDGCPAVDAGSAAPVGHTHPGDRTVPPGEVLHVDFGVRYEGYASDIQRLYYRSHEDEAPPADLQAAFDDVRAAIEAGKAVLEPGVVGHEVDAAVRTAITDCGWPAFEHAAGHTVGRNAHDAGPLLGPRWDRYGDRPERMVSVGEVYTLELGVETEWGYLGQEELLEVTDDGATYFLPPQTALRTLE</sequence>
<dbReference type="GO" id="GO:0004177">
    <property type="term" value="F:aminopeptidase activity"/>
    <property type="evidence" value="ECO:0007669"/>
    <property type="project" value="UniProtKB-KW"/>
</dbReference>